<dbReference type="PANTHER" id="PTHR48081">
    <property type="entry name" value="AB HYDROLASE SUPERFAMILY PROTEIN C4A8.06C"/>
    <property type="match status" value="1"/>
</dbReference>
<reference evidence="5 6" key="1">
    <citation type="submission" date="2019-08" db="EMBL/GenBank/DDBJ databases">
        <title>Deep-cultivation of Planctomycetes and their phenomic and genomic characterization uncovers novel biology.</title>
        <authorList>
            <person name="Wiegand S."/>
            <person name="Jogler M."/>
            <person name="Boedeker C."/>
            <person name="Pinto D."/>
            <person name="Vollmers J."/>
            <person name="Rivas-Marin E."/>
            <person name="Kohn T."/>
            <person name="Peeters S.H."/>
            <person name="Heuer A."/>
            <person name="Rast P."/>
            <person name="Oberbeckmann S."/>
            <person name="Bunk B."/>
            <person name="Jeske O."/>
            <person name="Meyerdierks A."/>
            <person name="Storesund J.E."/>
            <person name="Kallscheuer N."/>
            <person name="Luecker S."/>
            <person name="Lage O.M."/>
            <person name="Pohl T."/>
            <person name="Merkel B.J."/>
            <person name="Hornburger P."/>
            <person name="Mueller R.-W."/>
            <person name="Bruemmer F."/>
            <person name="Labrenz M."/>
            <person name="Spormann A.M."/>
            <person name="Op den Camp H."/>
            <person name="Overmann J."/>
            <person name="Amann R."/>
            <person name="Jetten M.S.M."/>
            <person name="Mascher T."/>
            <person name="Medema M.H."/>
            <person name="Devos D.P."/>
            <person name="Kaster A.-K."/>
            <person name="Ovreas L."/>
            <person name="Rohde M."/>
            <person name="Galperin M.Y."/>
            <person name="Jogler C."/>
        </authorList>
    </citation>
    <scope>NUCLEOTIDE SEQUENCE [LARGE SCALE GENOMIC DNA]</scope>
    <source>
        <strain evidence="5 6">OJF2</strain>
    </source>
</reference>
<keyword evidence="6" id="KW-1185">Reference proteome</keyword>
<keyword evidence="3" id="KW-0732">Signal</keyword>
<dbReference type="SUPFAM" id="SSF53474">
    <property type="entry name" value="alpha/beta-Hydrolases"/>
    <property type="match status" value="1"/>
</dbReference>
<dbReference type="PANTHER" id="PTHR48081:SF13">
    <property type="entry name" value="ALPHA_BETA HYDROLASE"/>
    <property type="match status" value="1"/>
</dbReference>
<keyword evidence="1 5" id="KW-0378">Hydrolase</keyword>
<dbReference type="AlphaFoldDB" id="A0A5B9W2D7"/>
<evidence type="ECO:0000313" key="6">
    <source>
        <dbReference type="Proteomes" id="UP000324233"/>
    </source>
</evidence>
<dbReference type="InterPro" id="IPR049492">
    <property type="entry name" value="BD-FAE-like_dom"/>
</dbReference>
<evidence type="ECO:0000256" key="2">
    <source>
        <dbReference type="SAM" id="MobiDB-lite"/>
    </source>
</evidence>
<evidence type="ECO:0000256" key="1">
    <source>
        <dbReference type="ARBA" id="ARBA00022801"/>
    </source>
</evidence>
<dbReference type="Pfam" id="PF20434">
    <property type="entry name" value="BD-FAE"/>
    <property type="match status" value="1"/>
</dbReference>
<accession>A0A5B9W2D7</accession>
<dbReference type="GO" id="GO:0106435">
    <property type="term" value="F:carboxylesterase activity"/>
    <property type="evidence" value="ECO:0007669"/>
    <property type="project" value="UniProtKB-EC"/>
</dbReference>
<feature type="chain" id="PRO_5022847416" evidence="3">
    <location>
        <begin position="25"/>
        <end position="321"/>
    </location>
</feature>
<organism evidence="5 6">
    <name type="scientific">Aquisphaera giovannonii</name>
    <dbReference type="NCBI Taxonomy" id="406548"/>
    <lineage>
        <taxon>Bacteria</taxon>
        <taxon>Pseudomonadati</taxon>
        <taxon>Planctomycetota</taxon>
        <taxon>Planctomycetia</taxon>
        <taxon>Isosphaerales</taxon>
        <taxon>Isosphaeraceae</taxon>
        <taxon>Aquisphaera</taxon>
    </lineage>
</organism>
<dbReference type="OrthoDB" id="265201at2"/>
<dbReference type="EC" id="3.1.1.1" evidence="5"/>
<dbReference type="KEGG" id="agv:OJF2_32850"/>
<feature type="region of interest" description="Disordered" evidence="2">
    <location>
        <begin position="302"/>
        <end position="321"/>
    </location>
</feature>
<gene>
    <name evidence="5" type="primary">nlhH_4</name>
    <name evidence="5" type="ORF">OJF2_32850</name>
</gene>
<evidence type="ECO:0000313" key="5">
    <source>
        <dbReference type="EMBL" id="QEH34743.1"/>
    </source>
</evidence>
<dbReference type="EMBL" id="CP042997">
    <property type="protein sequence ID" value="QEH34743.1"/>
    <property type="molecule type" value="Genomic_DNA"/>
</dbReference>
<evidence type="ECO:0000256" key="3">
    <source>
        <dbReference type="SAM" id="SignalP"/>
    </source>
</evidence>
<dbReference type="InterPro" id="IPR050300">
    <property type="entry name" value="GDXG_lipolytic_enzyme"/>
</dbReference>
<dbReference type="Proteomes" id="UP000324233">
    <property type="component" value="Chromosome"/>
</dbReference>
<proteinExistence type="predicted"/>
<evidence type="ECO:0000259" key="4">
    <source>
        <dbReference type="Pfam" id="PF20434"/>
    </source>
</evidence>
<protein>
    <submittedName>
        <fullName evidence="5">Carboxylesterase NlhH</fullName>
        <ecNumber evidence="5">3.1.1.1</ecNumber>
    </submittedName>
</protein>
<dbReference type="InterPro" id="IPR029058">
    <property type="entry name" value="AB_hydrolase_fold"/>
</dbReference>
<name>A0A5B9W2D7_9BACT</name>
<dbReference type="RefSeq" id="WP_148594622.1">
    <property type="nucleotide sequence ID" value="NZ_CP042997.1"/>
</dbReference>
<feature type="domain" description="BD-FAE-like" evidence="4">
    <location>
        <begin position="55"/>
        <end position="262"/>
    </location>
</feature>
<feature type="signal peptide" evidence="3">
    <location>
        <begin position="1"/>
        <end position="24"/>
    </location>
</feature>
<dbReference type="Gene3D" id="3.40.50.1820">
    <property type="entry name" value="alpha/beta hydrolase"/>
    <property type="match status" value="1"/>
</dbReference>
<sequence precursor="true">MKRAARLGTTLLSVGLMLPPIATAQPPSGRLNVPDSIRVEKEIAYAGTSDPRQRLDLYLPKEPKGTARLPVVVNVHGGAWLGGDKSMGVGELLGLVASGQYAVASITYRLSGQATWPAQIHDCKAAIRWVRAHAATYRLDPDRIGVIGASAGGHLVAMLGTAGTAAGLEGELGPHKGGSTAVRCVVDEFGPSDIPAMGGSHDAAGSPESKLIGATVSEDRSRARAASPIAYVTKEAPPFLILHGTKDPTVPFDQSVRLAAALKKEGASVLFIPVVGAGHGGFRNPEVRTRIRQFFDKHLRGQEVGPISEEPISNDRPASAR</sequence>